<keyword evidence="3" id="KW-0812">Transmembrane</keyword>
<dbReference type="GO" id="GO:0009279">
    <property type="term" value="C:cell outer membrane"/>
    <property type="evidence" value="ECO:0007669"/>
    <property type="project" value="UniProtKB-SubCell"/>
</dbReference>
<keyword evidence="2" id="KW-0998">Cell outer membrane</keyword>
<dbReference type="NCBIfam" id="TIGR02532">
    <property type="entry name" value="IV_pilin_GFxxxE"/>
    <property type="match status" value="1"/>
</dbReference>
<protein>
    <submittedName>
        <fullName evidence="4">Prepilin-type N-terminal cleavage/methylation domain-containing protein</fullName>
    </submittedName>
</protein>
<comment type="subcellular location">
    <subcellularLocation>
        <location evidence="1">Cell outer membrane</location>
    </subcellularLocation>
</comment>
<sequence length="146" mass="15415">MKGQAGFTLLELLIVVVLLAMMIPNLVATRALSKDVMAVTCSQSFKVAVELDAMFARDLTEVLDGVMSSPPRSCRGDALLRDVVVAGDRLNLTWCLALRHKSGSGAVYGVDGGTVTRPSVGYTWFVDDGGCTAGGALRPVENGAPW</sequence>
<dbReference type="RefSeq" id="WP_309853156.1">
    <property type="nucleotide sequence ID" value="NZ_JAVDQJ010000004.1"/>
</dbReference>
<evidence type="ECO:0000256" key="2">
    <source>
        <dbReference type="ARBA" id="ARBA00023237"/>
    </source>
</evidence>
<keyword evidence="3" id="KW-1133">Transmembrane helix</keyword>
<accession>A0AAE3XFB1</accession>
<organism evidence="4 5">
    <name type="scientific">Deinococcus soli</name>
    <name type="common">ex Cha et al. 2016</name>
    <dbReference type="NCBI Taxonomy" id="1309411"/>
    <lineage>
        <taxon>Bacteria</taxon>
        <taxon>Thermotogati</taxon>
        <taxon>Deinococcota</taxon>
        <taxon>Deinococci</taxon>
        <taxon>Deinococcales</taxon>
        <taxon>Deinococcaceae</taxon>
        <taxon>Deinococcus</taxon>
    </lineage>
</organism>
<proteinExistence type="predicted"/>
<comment type="caution">
    <text evidence="4">The sequence shown here is derived from an EMBL/GenBank/DDBJ whole genome shotgun (WGS) entry which is preliminary data.</text>
</comment>
<dbReference type="Pfam" id="PF07963">
    <property type="entry name" value="N_methyl"/>
    <property type="match status" value="1"/>
</dbReference>
<keyword evidence="3" id="KW-0472">Membrane</keyword>
<evidence type="ECO:0000256" key="3">
    <source>
        <dbReference type="SAM" id="Phobius"/>
    </source>
</evidence>
<dbReference type="EMBL" id="JAVDQK010000005">
    <property type="protein sequence ID" value="MDR6218668.1"/>
    <property type="molecule type" value="Genomic_DNA"/>
</dbReference>
<dbReference type="Proteomes" id="UP001185331">
    <property type="component" value="Unassembled WGS sequence"/>
</dbReference>
<feature type="transmembrane region" description="Helical" evidence="3">
    <location>
        <begin position="6"/>
        <end position="27"/>
    </location>
</feature>
<reference evidence="4" key="1">
    <citation type="submission" date="2023-07" db="EMBL/GenBank/DDBJ databases">
        <title>Sorghum-associated microbial communities from plants grown in Nebraska, USA.</title>
        <authorList>
            <person name="Schachtman D."/>
        </authorList>
    </citation>
    <scope>NUCLEOTIDE SEQUENCE</scope>
    <source>
        <strain evidence="4">BE330</strain>
    </source>
</reference>
<evidence type="ECO:0000313" key="4">
    <source>
        <dbReference type="EMBL" id="MDR6218668.1"/>
    </source>
</evidence>
<gene>
    <name evidence="4" type="ORF">J2Y00_002265</name>
</gene>
<dbReference type="InterPro" id="IPR012902">
    <property type="entry name" value="N_methyl_site"/>
</dbReference>
<dbReference type="AlphaFoldDB" id="A0AAE3XFB1"/>
<name>A0AAE3XFB1_9DEIO</name>
<evidence type="ECO:0000256" key="1">
    <source>
        <dbReference type="ARBA" id="ARBA00004442"/>
    </source>
</evidence>
<evidence type="ECO:0000313" key="5">
    <source>
        <dbReference type="Proteomes" id="UP001185331"/>
    </source>
</evidence>